<sequence length="150" mass="15571">PTAAHLLARAPGGHAALPGDTGDALTRAFAGELAHSFDVMPGATPLLRELAAARIPTALVTASPRSIAALVLPRLGHRFDEVVAAEDTRRGKPHPDPYLEAARRLGARPSRCVVLEDSPAGVTAATAAGCHVLVVTRTGLPTLREIRSIT</sequence>
<dbReference type="EMBL" id="JAPNNL010000280">
    <property type="protein sequence ID" value="MDA0638747.1"/>
    <property type="molecule type" value="Genomic_DNA"/>
</dbReference>
<keyword evidence="2" id="KW-1185">Reference proteome</keyword>
<name>A0ABT4SND8_9ACTN</name>
<dbReference type="Gene3D" id="3.40.50.1000">
    <property type="entry name" value="HAD superfamily/HAD-like"/>
    <property type="match status" value="1"/>
</dbReference>
<dbReference type="CDD" id="cd07505">
    <property type="entry name" value="HAD_BPGM-like"/>
    <property type="match status" value="1"/>
</dbReference>
<dbReference type="SUPFAM" id="SSF56784">
    <property type="entry name" value="HAD-like"/>
    <property type="match status" value="1"/>
</dbReference>
<accession>A0ABT4SND8</accession>
<dbReference type="PANTHER" id="PTHR18901">
    <property type="entry name" value="2-DEOXYGLUCOSE-6-PHOSPHATE PHOSPHATASE 2"/>
    <property type="match status" value="1"/>
</dbReference>
<comment type="caution">
    <text evidence="1">The sequence shown here is derived from an EMBL/GenBank/DDBJ whole genome shotgun (WGS) entry which is preliminary data.</text>
</comment>
<dbReference type="Proteomes" id="UP001144036">
    <property type="component" value="Unassembled WGS sequence"/>
</dbReference>
<protein>
    <submittedName>
        <fullName evidence="1">HAD family hydrolase</fullName>
    </submittedName>
</protein>
<dbReference type="NCBIfam" id="TIGR01509">
    <property type="entry name" value="HAD-SF-IA-v3"/>
    <property type="match status" value="1"/>
</dbReference>
<proteinExistence type="predicted"/>
<keyword evidence="1" id="KW-0378">Hydrolase</keyword>
<dbReference type="InterPro" id="IPR023214">
    <property type="entry name" value="HAD_sf"/>
</dbReference>
<dbReference type="InterPro" id="IPR036412">
    <property type="entry name" value="HAD-like_sf"/>
</dbReference>
<gene>
    <name evidence="1" type="ORF">OUY22_35510</name>
</gene>
<dbReference type="GO" id="GO:0016787">
    <property type="term" value="F:hydrolase activity"/>
    <property type="evidence" value="ECO:0007669"/>
    <property type="project" value="UniProtKB-KW"/>
</dbReference>
<dbReference type="PANTHER" id="PTHR18901:SF38">
    <property type="entry name" value="PSEUDOURIDINE-5'-PHOSPHATASE"/>
    <property type="match status" value="1"/>
</dbReference>
<dbReference type="InterPro" id="IPR006439">
    <property type="entry name" value="HAD-SF_hydro_IA"/>
</dbReference>
<dbReference type="Pfam" id="PF00702">
    <property type="entry name" value="Hydrolase"/>
    <property type="match status" value="1"/>
</dbReference>
<reference evidence="1" key="1">
    <citation type="submission" date="2022-11" db="EMBL/GenBank/DDBJ databases">
        <title>Nonomuraea corallina sp. nov., a new species of the genus Nonomuraea isolated from sea side sediment in Thai sea.</title>
        <authorList>
            <person name="Ngamcharungchit C."/>
            <person name="Matsumoto A."/>
            <person name="Suriyachadkun C."/>
            <person name="Panbangred W."/>
            <person name="Inahashi Y."/>
            <person name="Intra B."/>
        </authorList>
    </citation>
    <scope>NUCLEOTIDE SEQUENCE</scope>
    <source>
        <strain evidence="1">MCN248</strain>
    </source>
</reference>
<dbReference type="RefSeq" id="WP_270159699.1">
    <property type="nucleotide sequence ID" value="NZ_JAPNNL010000280.1"/>
</dbReference>
<evidence type="ECO:0000313" key="2">
    <source>
        <dbReference type="Proteomes" id="UP001144036"/>
    </source>
</evidence>
<evidence type="ECO:0000313" key="1">
    <source>
        <dbReference type="EMBL" id="MDA0638747.1"/>
    </source>
</evidence>
<feature type="non-terminal residue" evidence="1">
    <location>
        <position position="1"/>
    </location>
</feature>
<organism evidence="1 2">
    <name type="scientific">Nonomuraea corallina</name>
    <dbReference type="NCBI Taxonomy" id="2989783"/>
    <lineage>
        <taxon>Bacteria</taxon>
        <taxon>Bacillati</taxon>
        <taxon>Actinomycetota</taxon>
        <taxon>Actinomycetes</taxon>
        <taxon>Streptosporangiales</taxon>
        <taxon>Streptosporangiaceae</taxon>
        <taxon>Nonomuraea</taxon>
    </lineage>
</organism>